<feature type="coiled-coil region" evidence="1">
    <location>
        <begin position="95"/>
        <end position="203"/>
    </location>
</feature>
<name>A0A3R0XZE4_SALET</name>
<dbReference type="AlphaFoldDB" id="A0A3R0XZE4"/>
<evidence type="ECO:0000259" key="3">
    <source>
        <dbReference type="Pfam" id="PF11740"/>
    </source>
</evidence>
<dbReference type="Pfam" id="PF11740">
    <property type="entry name" value="KfrA_N"/>
    <property type="match status" value="1"/>
</dbReference>
<evidence type="ECO:0000256" key="1">
    <source>
        <dbReference type="SAM" id="Coils"/>
    </source>
</evidence>
<dbReference type="Proteomes" id="UP000885374">
    <property type="component" value="Unassembled WGS sequence"/>
</dbReference>
<comment type="caution">
    <text evidence="4">The sequence shown here is derived from an EMBL/GenBank/DDBJ whole genome shotgun (WGS) entry which is preliminary data.</text>
</comment>
<protein>
    <recommendedName>
        <fullName evidence="3">KfrA N-terminal DNA-binding domain-containing protein</fullName>
    </recommendedName>
</protein>
<gene>
    <name evidence="4" type="ORF">DRU74_19915</name>
</gene>
<evidence type="ECO:0000256" key="2">
    <source>
        <dbReference type="SAM" id="MobiDB-lite"/>
    </source>
</evidence>
<feature type="domain" description="KfrA N-terminal DNA-binding" evidence="3">
    <location>
        <begin position="8"/>
        <end position="134"/>
    </location>
</feature>
<reference evidence="4" key="1">
    <citation type="submission" date="2018-07" db="EMBL/GenBank/DDBJ databases">
        <authorList>
            <person name="Ashton P.M."/>
            <person name="Dallman T."/>
            <person name="Nair S."/>
            <person name="De Pinna E."/>
            <person name="Peters T."/>
            <person name="Grant K."/>
        </authorList>
    </citation>
    <scope>NUCLEOTIDE SEQUENCE [LARGE SCALE GENOMIC DNA]</scope>
    <source>
        <strain evidence="4">157339</strain>
    </source>
</reference>
<sequence length="305" mass="33458">MRPATFEAEQIIEAGLALQAEGKRITGFGLRNRTGGGSPARLKQVWDEYQATQTAPSTEPVAELPDEVADAVKGISATLAELLAKLAAELNDKVVKAAECRVDDITRAAEEQQAETEQELADAAQTVDVLEQKLEAMTADFRKTQELLDNSREREQANLVELAQVRERLAATEDRLKASEEAAEQHRQQQAELQKRLDAAGNKLAEAATHHEAELRDIREQHTRNEAAMQKRFDEAGKEAVAEQKKQQTALDQALREAAAARESKAELNGELKSLKEQNRELTALLAGKTEPAAAKVKKGSRNPA</sequence>
<organism evidence="4">
    <name type="scientific">Salmonella enterica I</name>
    <dbReference type="NCBI Taxonomy" id="59201"/>
    <lineage>
        <taxon>Bacteria</taxon>
        <taxon>Pseudomonadati</taxon>
        <taxon>Pseudomonadota</taxon>
        <taxon>Gammaproteobacteria</taxon>
        <taxon>Enterobacterales</taxon>
        <taxon>Enterobacteriaceae</taxon>
        <taxon>Salmonella</taxon>
    </lineage>
</organism>
<feature type="compositionally biased region" description="Basic and acidic residues" evidence="2">
    <location>
        <begin position="259"/>
        <end position="280"/>
    </location>
</feature>
<feature type="compositionally biased region" description="Basic residues" evidence="2">
    <location>
        <begin position="296"/>
        <end position="305"/>
    </location>
</feature>
<feature type="compositionally biased region" description="Basic and acidic residues" evidence="2">
    <location>
        <begin position="237"/>
        <end position="246"/>
    </location>
</feature>
<proteinExistence type="predicted"/>
<accession>A0A3R0XZE4</accession>
<dbReference type="InterPro" id="IPR021104">
    <property type="entry name" value="KfrA_DNA-bd_N"/>
</dbReference>
<dbReference type="EMBL" id="RVHM01000032">
    <property type="protein sequence ID" value="MLU98963.1"/>
    <property type="molecule type" value="Genomic_DNA"/>
</dbReference>
<evidence type="ECO:0000313" key="4">
    <source>
        <dbReference type="EMBL" id="MLU98963.1"/>
    </source>
</evidence>
<feature type="region of interest" description="Disordered" evidence="2">
    <location>
        <begin position="237"/>
        <end position="305"/>
    </location>
</feature>
<keyword evidence="1" id="KW-0175">Coiled coil</keyword>